<reference evidence="1" key="2">
    <citation type="journal article" date="2015" name="Fish Shellfish Immunol.">
        <title>Early steps in the European eel (Anguilla anguilla)-Vibrio vulnificus interaction in the gills: Role of the RtxA13 toxin.</title>
        <authorList>
            <person name="Callol A."/>
            <person name="Pajuelo D."/>
            <person name="Ebbesson L."/>
            <person name="Teles M."/>
            <person name="MacKenzie S."/>
            <person name="Amaro C."/>
        </authorList>
    </citation>
    <scope>NUCLEOTIDE SEQUENCE</scope>
</reference>
<accession>A0A0E9WTH5</accession>
<dbReference type="EMBL" id="GBXM01015819">
    <property type="protein sequence ID" value="JAH92758.1"/>
    <property type="molecule type" value="Transcribed_RNA"/>
</dbReference>
<proteinExistence type="predicted"/>
<organism evidence="1">
    <name type="scientific">Anguilla anguilla</name>
    <name type="common">European freshwater eel</name>
    <name type="synonym">Muraena anguilla</name>
    <dbReference type="NCBI Taxonomy" id="7936"/>
    <lineage>
        <taxon>Eukaryota</taxon>
        <taxon>Metazoa</taxon>
        <taxon>Chordata</taxon>
        <taxon>Craniata</taxon>
        <taxon>Vertebrata</taxon>
        <taxon>Euteleostomi</taxon>
        <taxon>Actinopterygii</taxon>
        <taxon>Neopterygii</taxon>
        <taxon>Teleostei</taxon>
        <taxon>Anguilliformes</taxon>
        <taxon>Anguillidae</taxon>
        <taxon>Anguilla</taxon>
    </lineage>
</organism>
<name>A0A0E9WTH5_ANGAN</name>
<evidence type="ECO:0000313" key="1">
    <source>
        <dbReference type="EMBL" id="JAH92758.1"/>
    </source>
</evidence>
<sequence>MFISVSYISNNISLYTFWQKRLRPLSPNGENLLLSMAIRLYSLYCFSYFNFIF</sequence>
<reference evidence="1" key="1">
    <citation type="submission" date="2014-11" db="EMBL/GenBank/DDBJ databases">
        <authorList>
            <person name="Amaro Gonzalez C."/>
        </authorList>
    </citation>
    <scope>NUCLEOTIDE SEQUENCE</scope>
</reference>
<protein>
    <submittedName>
        <fullName evidence="1">Uncharacterized protein</fullName>
    </submittedName>
</protein>
<dbReference type="AlphaFoldDB" id="A0A0E9WTH5"/>